<dbReference type="PANTHER" id="PTHR46021">
    <property type="entry name" value="ARF-GAP WITH DUAL PH DOMAIN-CONTAINING PROTEIN 1-LIKE PROTEIN"/>
    <property type="match status" value="1"/>
</dbReference>
<dbReference type="GO" id="GO:0005547">
    <property type="term" value="F:phosphatidylinositol-3,4,5-trisphosphate binding"/>
    <property type="evidence" value="ECO:0007669"/>
    <property type="project" value="TreeGrafter"/>
</dbReference>
<evidence type="ECO:0000256" key="2">
    <source>
        <dbReference type="ARBA" id="ARBA00022468"/>
    </source>
</evidence>
<dbReference type="InterPro" id="IPR011993">
    <property type="entry name" value="PH-like_dom_sf"/>
</dbReference>
<dbReference type="GO" id="GO:0005096">
    <property type="term" value="F:GTPase activator activity"/>
    <property type="evidence" value="ECO:0007669"/>
    <property type="project" value="UniProtKB-KW"/>
</dbReference>
<dbReference type="InterPro" id="IPR001164">
    <property type="entry name" value="ArfGAP_dom"/>
</dbReference>
<dbReference type="AlphaFoldDB" id="A0A4W5N733"/>
<dbReference type="SUPFAM" id="SSF50729">
    <property type="entry name" value="PH domain-like"/>
    <property type="match status" value="2"/>
</dbReference>
<dbReference type="Gene3D" id="1.10.220.150">
    <property type="entry name" value="Arf GTPase activating protein"/>
    <property type="match status" value="1"/>
</dbReference>
<keyword evidence="5" id="KW-0677">Repeat</keyword>
<dbReference type="GeneTree" id="ENSGT00940000156498"/>
<dbReference type="FunFam" id="1.10.220.150:FF:000011">
    <property type="entry name" value="Arf-GAP with dual PH domain-containing protein 1"/>
    <property type="match status" value="1"/>
</dbReference>
<comment type="subcellular location">
    <subcellularLocation>
        <location evidence="1">Cytoplasm</location>
    </subcellularLocation>
</comment>
<dbReference type="CDD" id="cd13252">
    <property type="entry name" value="PH1_ADAP"/>
    <property type="match status" value="1"/>
</dbReference>
<organism evidence="11 12">
    <name type="scientific">Hucho hucho</name>
    <name type="common">huchen</name>
    <dbReference type="NCBI Taxonomy" id="62062"/>
    <lineage>
        <taxon>Eukaryota</taxon>
        <taxon>Metazoa</taxon>
        <taxon>Chordata</taxon>
        <taxon>Craniata</taxon>
        <taxon>Vertebrata</taxon>
        <taxon>Euteleostomi</taxon>
        <taxon>Actinopterygii</taxon>
        <taxon>Neopterygii</taxon>
        <taxon>Teleostei</taxon>
        <taxon>Protacanthopterygii</taxon>
        <taxon>Salmoniformes</taxon>
        <taxon>Salmonidae</taxon>
        <taxon>Salmoninae</taxon>
        <taxon>Hucho</taxon>
    </lineage>
</organism>
<reference evidence="12" key="1">
    <citation type="submission" date="2018-06" db="EMBL/GenBank/DDBJ databases">
        <title>Genome assembly of Danube salmon.</title>
        <authorList>
            <person name="Macqueen D.J."/>
            <person name="Gundappa M.K."/>
        </authorList>
    </citation>
    <scope>NUCLEOTIDE SEQUENCE [LARGE SCALE GENOMIC DNA]</scope>
</reference>
<proteinExistence type="predicted"/>
<dbReference type="GO" id="GO:0007507">
    <property type="term" value="P:heart development"/>
    <property type="evidence" value="ECO:0007669"/>
    <property type="project" value="TreeGrafter"/>
</dbReference>
<dbReference type="Pfam" id="PF00169">
    <property type="entry name" value="PH"/>
    <property type="match status" value="2"/>
</dbReference>
<accession>A0A4W5N733</accession>
<evidence type="ECO:0000256" key="7">
    <source>
        <dbReference type="ARBA" id="ARBA00022833"/>
    </source>
</evidence>
<dbReference type="SMART" id="SM00233">
    <property type="entry name" value="PH"/>
    <property type="match status" value="2"/>
</dbReference>
<protein>
    <submittedName>
        <fullName evidence="11">ArfGAP with dual PH domains 2</fullName>
    </submittedName>
</protein>
<dbReference type="GO" id="GO:0005737">
    <property type="term" value="C:cytoplasm"/>
    <property type="evidence" value="ECO:0007669"/>
    <property type="project" value="UniProtKB-SubCell"/>
</dbReference>
<dbReference type="InterPro" id="IPR038508">
    <property type="entry name" value="ArfGAP_dom_sf"/>
</dbReference>
<dbReference type="GO" id="GO:0008270">
    <property type="term" value="F:zinc ion binding"/>
    <property type="evidence" value="ECO:0007669"/>
    <property type="project" value="UniProtKB-KW"/>
</dbReference>
<dbReference type="FunFam" id="2.30.29.30:FF:000080">
    <property type="entry name" value="Arf-GAP with dual PH domain-containing protein 1"/>
    <property type="match status" value="1"/>
</dbReference>
<keyword evidence="7" id="KW-0862">Zinc</keyword>
<evidence type="ECO:0000256" key="8">
    <source>
        <dbReference type="PROSITE-ProRule" id="PRU00288"/>
    </source>
</evidence>
<name>A0A4W5N733_9TELE</name>
<dbReference type="PROSITE" id="PS50003">
    <property type="entry name" value="PH_DOMAIN"/>
    <property type="match status" value="2"/>
</dbReference>
<dbReference type="GO" id="GO:0005886">
    <property type="term" value="C:plasma membrane"/>
    <property type="evidence" value="ECO:0007669"/>
    <property type="project" value="TreeGrafter"/>
</dbReference>
<keyword evidence="4" id="KW-0479">Metal-binding</keyword>
<dbReference type="InterPro" id="IPR052589">
    <property type="entry name" value="Arf-GAP_dual-PH_domain"/>
</dbReference>
<dbReference type="Pfam" id="PF01412">
    <property type="entry name" value="ArfGap"/>
    <property type="match status" value="1"/>
</dbReference>
<dbReference type="InterPro" id="IPR037278">
    <property type="entry name" value="ARFGAP/RecO"/>
</dbReference>
<sequence>MANKDRNKTILLELGKLPDNNQCADCGAPDPDWASYKLGVFVCLNCSGVHRNLSNISRVKSLQLDFWDDELVKVMKTNGNATGRAVYEKAVPAFYYRPQQEDCAVLREQWIRAKYERREFTGETKYPPLAYTTGFFEGMLWKKGKEKGQFQRRKFVLSEKEFTLAYYNKEDPSKGPKELISIKDVNVTFQPEKIGHAHGLQITYQEDHHTRSIFVYHESGEEIVNWFNAIRAARFAYLKTAYPTGSDKELKTRITRNYLKEGYMEKTGPMQKETFKKRWFILDSQDRKLLYFKSQLDAEELGVVFIGTETNGYSVSECVPKRTRGNRWRCGVTMETPDRQFVFMCEQEREQREWVEALRQVISKPMQPQDYTSKSHVTSIHTTGDSWGGWVIIMGRTEWMEWHQTHGNHVYDVFDTMPLIPLQPLP</sequence>
<dbReference type="InterPro" id="IPR001849">
    <property type="entry name" value="PH_domain"/>
</dbReference>
<dbReference type="Ensembl" id="ENSHHUT00000047036.1">
    <property type="protein sequence ID" value="ENSHHUP00000045355.1"/>
    <property type="gene ID" value="ENSHHUG00000027686.1"/>
</dbReference>
<dbReference type="STRING" id="62062.ENSHHUP00000045355"/>
<dbReference type="Proteomes" id="UP000314982">
    <property type="component" value="Unassembled WGS sequence"/>
</dbReference>
<dbReference type="GO" id="GO:1902936">
    <property type="term" value="F:phosphatidylinositol bisphosphate binding"/>
    <property type="evidence" value="ECO:0007669"/>
    <property type="project" value="InterPro"/>
</dbReference>
<dbReference type="Gene3D" id="2.30.29.30">
    <property type="entry name" value="Pleckstrin-homology domain (PH domain)/Phosphotyrosine-binding domain (PTB)"/>
    <property type="match status" value="2"/>
</dbReference>
<feature type="domain" description="Arf-GAP" evidence="10">
    <location>
        <begin position="8"/>
        <end position="128"/>
    </location>
</feature>
<keyword evidence="6 8" id="KW-0863">Zinc-finger</keyword>
<keyword evidence="3" id="KW-0963">Cytoplasm</keyword>
<evidence type="ECO:0000259" key="10">
    <source>
        <dbReference type="PROSITE" id="PS50115"/>
    </source>
</evidence>
<dbReference type="PROSITE" id="PS50115">
    <property type="entry name" value="ARFGAP"/>
    <property type="match status" value="1"/>
</dbReference>
<evidence type="ECO:0000256" key="3">
    <source>
        <dbReference type="ARBA" id="ARBA00022490"/>
    </source>
</evidence>
<dbReference type="SMART" id="SM00105">
    <property type="entry name" value="ArfGap"/>
    <property type="match status" value="1"/>
</dbReference>
<feature type="domain" description="PH" evidence="9">
    <location>
        <begin position="257"/>
        <end position="363"/>
    </location>
</feature>
<dbReference type="PRINTS" id="PR00405">
    <property type="entry name" value="REVINTRACTNG"/>
</dbReference>
<dbReference type="InterPro" id="IPR037849">
    <property type="entry name" value="PH1_ADAP"/>
</dbReference>
<evidence type="ECO:0000256" key="6">
    <source>
        <dbReference type="ARBA" id="ARBA00022771"/>
    </source>
</evidence>
<feature type="domain" description="PH" evidence="9">
    <location>
        <begin position="133"/>
        <end position="235"/>
    </location>
</feature>
<reference evidence="11" key="2">
    <citation type="submission" date="2025-08" db="UniProtKB">
        <authorList>
            <consortium name="Ensembl"/>
        </authorList>
    </citation>
    <scope>IDENTIFICATION</scope>
</reference>
<dbReference type="PANTHER" id="PTHR46021:SF6">
    <property type="entry name" value="ARF-GAP WITH DUAL PH DOMAIN-CONTAINING PROTEIN 2"/>
    <property type="match status" value="1"/>
</dbReference>
<dbReference type="SUPFAM" id="SSF57863">
    <property type="entry name" value="ArfGap/RecO-like zinc finger"/>
    <property type="match status" value="1"/>
</dbReference>
<evidence type="ECO:0000259" key="9">
    <source>
        <dbReference type="PROSITE" id="PS50003"/>
    </source>
</evidence>
<evidence type="ECO:0000313" key="12">
    <source>
        <dbReference type="Proteomes" id="UP000314982"/>
    </source>
</evidence>
<keyword evidence="2" id="KW-0343">GTPase activation</keyword>
<evidence type="ECO:0000256" key="4">
    <source>
        <dbReference type="ARBA" id="ARBA00022723"/>
    </source>
</evidence>
<dbReference type="CDD" id="cd01251">
    <property type="entry name" value="PH2_ADAP"/>
    <property type="match status" value="1"/>
</dbReference>
<dbReference type="InterPro" id="IPR037851">
    <property type="entry name" value="PH2_ADAP"/>
</dbReference>
<evidence type="ECO:0000256" key="5">
    <source>
        <dbReference type="ARBA" id="ARBA00022737"/>
    </source>
</evidence>
<evidence type="ECO:0000256" key="1">
    <source>
        <dbReference type="ARBA" id="ARBA00004496"/>
    </source>
</evidence>
<dbReference type="FunFam" id="2.30.29.30:FF:000099">
    <property type="entry name" value="Arf-GAP with dual PH domain-containing protein 1"/>
    <property type="match status" value="1"/>
</dbReference>
<keyword evidence="12" id="KW-1185">Reference proteome</keyword>
<evidence type="ECO:0000313" key="11">
    <source>
        <dbReference type="Ensembl" id="ENSHHUP00000045355.1"/>
    </source>
</evidence>
<reference evidence="11" key="3">
    <citation type="submission" date="2025-09" db="UniProtKB">
        <authorList>
            <consortium name="Ensembl"/>
        </authorList>
    </citation>
    <scope>IDENTIFICATION</scope>
</reference>